<evidence type="ECO:0000256" key="5">
    <source>
        <dbReference type="SAM" id="MobiDB-lite"/>
    </source>
</evidence>
<evidence type="ECO:0000259" key="7">
    <source>
        <dbReference type="Pfam" id="PF24241"/>
    </source>
</evidence>
<keyword evidence="9" id="KW-1185">Reference proteome</keyword>
<evidence type="ECO:0000256" key="4">
    <source>
        <dbReference type="ARBA" id="ARBA00023026"/>
    </source>
</evidence>
<dbReference type="EMBL" id="CP020335">
    <property type="protein sequence ID" value="QXF32283.1"/>
    <property type="molecule type" value="Genomic_DNA"/>
</dbReference>
<evidence type="ECO:0000313" key="9">
    <source>
        <dbReference type="Proteomes" id="UP000693715"/>
    </source>
</evidence>
<feature type="domain" description="VENN motif-containing" evidence="6">
    <location>
        <begin position="318"/>
        <end position="367"/>
    </location>
</feature>
<comment type="subcellular location">
    <subcellularLocation>
        <location evidence="1">Target cell</location>
        <location evidence="1">Target cell cytoplasm</location>
    </subcellularLocation>
</comment>
<evidence type="ECO:0000256" key="3">
    <source>
        <dbReference type="ARBA" id="ARBA00022913"/>
    </source>
</evidence>
<dbReference type="InterPro" id="IPR057580">
    <property type="entry name" value="Deam_C"/>
</dbReference>
<gene>
    <name evidence="8" type="ORF">B0X70_03190</name>
</gene>
<evidence type="ECO:0000313" key="8">
    <source>
        <dbReference type="EMBL" id="QXF32283.1"/>
    </source>
</evidence>
<accession>A0ABX8LTU7</accession>
<feature type="region of interest" description="Disordered" evidence="5">
    <location>
        <begin position="1"/>
        <end position="28"/>
    </location>
</feature>
<evidence type="ECO:0000259" key="6">
    <source>
        <dbReference type="Pfam" id="PF04829"/>
    </source>
</evidence>
<evidence type="ECO:0000256" key="2">
    <source>
        <dbReference type="ARBA" id="ARBA00022656"/>
    </source>
</evidence>
<keyword evidence="2" id="KW-0800">Toxin</keyword>
<dbReference type="Proteomes" id="UP000693715">
    <property type="component" value="Chromosome"/>
</dbReference>
<proteinExistence type="predicted"/>
<keyword evidence="4" id="KW-0843">Virulence</keyword>
<protein>
    <recommendedName>
        <fullName evidence="10">Toxin CdiA</fullName>
    </recommendedName>
</protein>
<feature type="compositionally biased region" description="Polar residues" evidence="5">
    <location>
        <begin position="1"/>
        <end position="26"/>
    </location>
</feature>
<dbReference type="Pfam" id="PF04829">
    <property type="entry name" value="PT-VENN"/>
    <property type="match status" value="1"/>
</dbReference>
<evidence type="ECO:0000256" key="1">
    <source>
        <dbReference type="ARBA" id="ARBA00004219"/>
    </source>
</evidence>
<evidence type="ECO:0008006" key="10">
    <source>
        <dbReference type="Google" id="ProtNLM"/>
    </source>
</evidence>
<name>A0ABX8LTU7_9GAMM</name>
<reference evidence="8 9" key="1">
    <citation type="submission" date="2017-03" db="EMBL/GenBank/DDBJ databases">
        <title>Genome comparison of Photorhabdus luminescens strain 0813-124 phase variants.</title>
        <authorList>
            <person name="Chien C.-C."/>
            <person name="Chen W.-J."/>
            <person name="Shih M.-C."/>
            <person name="Hsieh F.-C."/>
        </authorList>
    </citation>
    <scope>NUCLEOTIDE SEQUENCE [LARGE SCALE GENOMIC DNA]</scope>
    <source>
        <strain evidence="8 9">0813-124 phase II</strain>
    </source>
</reference>
<dbReference type="Pfam" id="PF24241">
    <property type="entry name" value="Deam_C"/>
    <property type="match status" value="1"/>
</dbReference>
<sequence length="721" mass="76000">MKQQNVSASDSTTFGPQPGGSFNLSASHDKIHSNFDSVQEQTGLFAGKGGYEVKVGEHTQLDGAVIASTADKDKNTLDTGTLGFDDIKNKADFKTEHHSVSISTGGSVGGMLLSNMAANTLGGANREGHAQSTTHAAVSDGTLIIRDKDSQQQDITTLSRDTDHANNALSPIFDKEKEQQRLRQAQLIGEISAQVIDIASTEGAIIATKAANAKLENISNPNREAARKKLENAGKTNITPEQIKDQIYKTAYNQALNESGLGTGGKYHTALQAATAAIQGLAGGNIGQALAGGAAGAAGGELAARELIKHIHGENAKVSDLSEEEKQAISTLSTLAAGLAGGIAGDSTGSAVTGAQAGKNAVENNFLTVKKNDALIKALHDQKAGKNLLEASQNIVRLTNEDKASNVMLDKYRKGTLDEKGKQELSVLLNQYSYELQTEYGFSGKEAAAAIQNLVNGGAFVAAAADAKAYNEALSYLKTYSVHSGQAALGTDALTILPSTPGTLIRGSIVAGGSYQAGTGIGQVIDGKYGSGVANMSLGSLAIFGGVAGNKAITKPTEGIVSPDKLTIQESSRVLDKKTHTSIPKVTAELTDKETGKKFTDTNQGNRPDYYLGDQSRPTLINDMVQVKIDKRPDKNYPNGNMATAHAEVGTIQQAYEQGMTQGRNMEMSIRGEKICTYCLSDIKSMAEKSGLKSLTLHEEKTGRTLYWEKGTKGFRVKDND</sequence>
<dbReference type="InterPro" id="IPR006914">
    <property type="entry name" value="VENN_dom"/>
</dbReference>
<feature type="domain" description="Putative cytidine deaminase C-terminal" evidence="7">
    <location>
        <begin position="581"/>
        <end position="716"/>
    </location>
</feature>
<keyword evidence="3" id="KW-1266">Target cell cytoplasm</keyword>
<organism evidence="8 9">
    <name type="scientific">Photorhabdus akhurstii</name>
    <dbReference type="NCBI Taxonomy" id="171438"/>
    <lineage>
        <taxon>Bacteria</taxon>
        <taxon>Pseudomonadati</taxon>
        <taxon>Pseudomonadota</taxon>
        <taxon>Gammaproteobacteria</taxon>
        <taxon>Enterobacterales</taxon>
        <taxon>Morganellaceae</taxon>
        <taxon>Photorhabdus</taxon>
    </lineage>
</organism>